<accession>A0AAV9PSR3</accession>
<feature type="region of interest" description="Disordered" evidence="2">
    <location>
        <begin position="688"/>
        <end position="722"/>
    </location>
</feature>
<evidence type="ECO:0000256" key="3">
    <source>
        <dbReference type="SAM" id="SignalP"/>
    </source>
</evidence>
<proteinExistence type="predicted"/>
<dbReference type="Proteomes" id="UP001345827">
    <property type="component" value="Unassembled WGS sequence"/>
</dbReference>
<protein>
    <recommendedName>
        <fullName evidence="4">Heparinase II/III-like C-terminal domain-containing protein</fullName>
    </recommendedName>
</protein>
<dbReference type="Gene3D" id="1.50.10.100">
    <property type="entry name" value="Chondroitin AC/alginate lyase"/>
    <property type="match status" value="1"/>
</dbReference>
<organism evidence="5 6">
    <name type="scientific">Vermiconidia calcicola</name>
    <dbReference type="NCBI Taxonomy" id="1690605"/>
    <lineage>
        <taxon>Eukaryota</taxon>
        <taxon>Fungi</taxon>
        <taxon>Dikarya</taxon>
        <taxon>Ascomycota</taxon>
        <taxon>Pezizomycotina</taxon>
        <taxon>Dothideomycetes</taxon>
        <taxon>Dothideomycetidae</taxon>
        <taxon>Mycosphaerellales</taxon>
        <taxon>Extremaceae</taxon>
        <taxon>Vermiconidia</taxon>
    </lineage>
</organism>
<dbReference type="InterPro" id="IPR008929">
    <property type="entry name" value="Chondroitin_lyas"/>
</dbReference>
<dbReference type="EMBL" id="JAXLQG010000024">
    <property type="protein sequence ID" value="KAK5528895.1"/>
    <property type="molecule type" value="Genomic_DNA"/>
</dbReference>
<feature type="chain" id="PRO_5043395814" description="Heparinase II/III-like C-terminal domain-containing protein" evidence="3">
    <location>
        <begin position="35"/>
        <end position="747"/>
    </location>
</feature>
<evidence type="ECO:0000256" key="1">
    <source>
        <dbReference type="ARBA" id="ARBA00004196"/>
    </source>
</evidence>
<evidence type="ECO:0000313" key="6">
    <source>
        <dbReference type="Proteomes" id="UP001345827"/>
    </source>
</evidence>
<dbReference type="Gene3D" id="2.70.98.70">
    <property type="match status" value="1"/>
</dbReference>
<reference evidence="5 6" key="1">
    <citation type="submission" date="2023-06" db="EMBL/GenBank/DDBJ databases">
        <title>Black Yeasts Isolated from many extreme environments.</title>
        <authorList>
            <person name="Coleine C."/>
            <person name="Stajich J.E."/>
            <person name="Selbmann L."/>
        </authorList>
    </citation>
    <scope>NUCLEOTIDE SEQUENCE [LARGE SCALE GENOMIC DNA]</scope>
    <source>
        <strain evidence="5 6">CCFEE 5887</strain>
    </source>
</reference>
<evidence type="ECO:0000313" key="5">
    <source>
        <dbReference type="EMBL" id="KAK5528895.1"/>
    </source>
</evidence>
<keyword evidence="3" id="KW-0732">Signal</keyword>
<feature type="signal peptide" evidence="3">
    <location>
        <begin position="1"/>
        <end position="34"/>
    </location>
</feature>
<dbReference type="Pfam" id="PF07940">
    <property type="entry name" value="Hepar_II_III_C"/>
    <property type="match status" value="1"/>
</dbReference>
<dbReference type="AlphaFoldDB" id="A0AAV9PSR3"/>
<evidence type="ECO:0000259" key="4">
    <source>
        <dbReference type="Pfam" id="PF07940"/>
    </source>
</evidence>
<evidence type="ECO:0000256" key="2">
    <source>
        <dbReference type="SAM" id="MobiDB-lite"/>
    </source>
</evidence>
<name>A0AAV9PSR3_9PEZI</name>
<feature type="domain" description="Heparinase II/III-like C-terminal" evidence="4">
    <location>
        <begin position="414"/>
        <end position="651"/>
    </location>
</feature>
<dbReference type="InterPro" id="IPR012480">
    <property type="entry name" value="Hepar_II_III_C"/>
</dbReference>
<feature type="compositionally biased region" description="Low complexity" evidence="2">
    <location>
        <begin position="688"/>
        <end position="713"/>
    </location>
</feature>
<comment type="subcellular location">
    <subcellularLocation>
        <location evidence="1">Cell envelope</location>
    </subcellularLocation>
</comment>
<dbReference type="PANTHER" id="PTHR38045">
    <property type="entry name" value="CHROMOSOME 1, WHOLE GENOME SHOTGUN SEQUENCE"/>
    <property type="match status" value="1"/>
</dbReference>
<comment type="caution">
    <text evidence="5">The sequence shown here is derived from an EMBL/GenBank/DDBJ whole genome shotgun (WGS) entry which is preliminary data.</text>
</comment>
<gene>
    <name evidence="5" type="ORF">LTR25_010080</name>
</gene>
<keyword evidence="6" id="KW-1185">Reference proteome</keyword>
<dbReference type="PANTHER" id="PTHR38045:SF1">
    <property type="entry name" value="HEPARINASE II_III-LIKE PROTEIN"/>
    <property type="match status" value="1"/>
</dbReference>
<sequence length="747" mass="82618">MQPSARRCGVWPATCSLVLLIFGSLLLPSSLVNAESIWGESGIHDQLLRHNLPRQALSVVEEHPRLFASGAQWDGLEAQISNNKYLQKWNKTIFDQANDFYAESVIPYPDDCDVSVGCTLEVARYVQLRVKHWAYAYILTNDTKWVDRTWEELQHAAGNGTEYFGVPGDNWNSRHFLDTAEFTAAFAYAYDWLYDAWTPSQRDAIMWSIIELGLQKGIDCFANQGTGWWTVVRGNWNCVSNAGLMLGALAIYNEDPTGTAAQILPDTIANSQEYCAHAISSDGTWLETPDYWYFGIQSFAQIAAALISATGSDQQTLSANPAVNLTGLFRIYSQGMVDKFNYGDCGPDKITATANPLMFYGKHLGKPRWTQFQREQDDAADPLSMFWYDTTTPSGQWSDGLELDHYFSYVNTSWASMRSSWTDDNGLYVAMKASTLMGHQTHGDLDAGDFVLDAMGERWAGDLCQNDYNGPGYFESENQDSRRWLYYRCGTEGQNTLLYNGTNQLVNGIPVTTFNSTDSVESSSTQNSSTAFYIADLTSFYEATSIKRGIRLLDGRKRVLIQDEIVNGGASSQWRVHTNATVVLSDDSKQATLTLNDKTVVAQITSPGDLVFTTLQAVRLPSDPPLPVNGTDLPNTGVTVLAIDVAQGDQTVSVVFTPQWPNYTATNTTKQVPLSAWNLTSHDILNTHNATNTHNGTDTTTTNGTDTQNGTSTHNGTDGKVGNSATRWESHMGLYVLSVFIALGVYL</sequence>
<dbReference type="SUPFAM" id="SSF48230">
    <property type="entry name" value="Chondroitin AC/alginate lyase"/>
    <property type="match status" value="1"/>
</dbReference>